<dbReference type="PANTHER" id="PTHR32089">
    <property type="entry name" value="METHYL-ACCEPTING CHEMOTAXIS PROTEIN MCPB"/>
    <property type="match status" value="1"/>
</dbReference>
<feature type="domain" description="Methyl-accepting transducer" evidence="3">
    <location>
        <begin position="59"/>
        <end position="299"/>
    </location>
</feature>
<name>A0ABS4GFW2_9FIRM</name>
<dbReference type="SMART" id="SM00283">
    <property type="entry name" value="MA"/>
    <property type="match status" value="1"/>
</dbReference>
<evidence type="ECO:0000256" key="2">
    <source>
        <dbReference type="PROSITE-ProRule" id="PRU00284"/>
    </source>
</evidence>
<dbReference type="SUPFAM" id="SSF53850">
    <property type="entry name" value="Periplasmic binding protein-like II"/>
    <property type="match status" value="1"/>
</dbReference>
<dbReference type="Gene3D" id="1.10.287.950">
    <property type="entry name" value="Methyl-accepting chemotaxis protein"/>
    <property type="match status" value="1"/>
</dbReference>
<dbReference type="RefSeq" id="WP_209512303.1">
    <property type="nucleotide sequence ID" value="NZ_JAGGKS010000007.1"/>
</dbReference>
<evidence type="ECO:0000259" key="3">
    <source>
        <dbReference type="PROSITE" id="PS50111"/>
    </source>
</evidence>
<dbReference type="Proteomes" id="UP001519342">
    <property type="component" value="Unassembled WGS sequence"/>
</dbReference>
<keyword evidence="1 2" id="KW-0807">Transducer</keyword>
<dbReference type="SMART" id="SM00062">
    <property type="entry name" value="PBPb"/>
    <property type="match status" value="1"/>
</dbReference>
<protein>
    <submittedName>
        <fullName evidence="4">Methyl-accepting chemotaxis protein</fullName>
    </submittedName>
</protein>
<dbReference type="PROSITE" id="PS50111">
    <property type="entry name" value="CHEMOTAXIS_TRANSDUC_2"/>
    <property type="match status" value="1"/>
</dbReference>
<accession>A0ABS4GFW2</accession>
<sequence length="573" mass="65168">MMYLLIIFGIVILVEALIIYKVSNKNNNRNIIVETNKEIDKKKDLSDKYLKLISRFSFSVDEIYMEMKEISHKVEGVMSESEEQASNMISISGVVEDIYNNVEINLTNSEASSEISKKSHEELYAKIIGLKENIDELSSVRSLLNETSSSIVVLEDKTLSAESLIGRINNISLQTNLLALNASIEAARAGEYGKGFSVIADEIRKLAVETSEVTNVISEIIKELRDSFMNTKDGLIDVLDKIEEQTISIDKSIGSFENVEKISKELHSKTNDISFNSKKVVEQISNLKEFINSIILSVESVTKSIVDVNQSVVEETKSVDNLNGNISKFEEVNFEFLELVKQENSSKKIIVATAPYEPFIIYDSEKDTVSGIDVDIINKIYSDSGYQIEYKIVPWDTSINMLKNGLADIIPTIAINKEREEFLNFSINYRTESKYNFYTSKENNISIESIKDLSNKRVGVLAGYTYYSDFDKNGTFHRDFSVKEEIMLKKLLKGQIDVIILNSYSGDYIIKKMRLGNKIKLENYKHVEADTTETRLGFCKIKNNKEAIDLFNKKYFELENDGTIKKITKKYLV</sequence>
<evidence type="ECO:0000313" key="5">
    <source>
        <dbReference type="Proteomes" id="UP001519342"/>
    </source>
</evidence>
<dbReference type="Gene3D" id="3.40.190.10">
    <property type="entry name" value="Periplasmic binding protein-like II"/>
    <property type="match status" value="2"/>
</dbReference>
<keyword evidence="5" id="KW-1185">Reference proteome</keyword>
<dbReference type="InterPro" id="IPR001638">
    <property type="entry name" value="Solute-binding_3/MltF_N"/>
</dbReference>
<evidence type="ECO:0000313" key="4">
    <source>
        <dbReference type="EMBL" id="MBP1926569.1"/>
    </source>
</evidence>
<organism evidence="4 5">
    <name type="scientific">Sedimentibacter acidaminivorans</name>
    <dbReference type="NCBI Taxonomy" id="913099"/>
    <lineage>
        <taxon>Bacteria</taxon>
        <taxon>Bacillati</taxon>
        <taxon>Bacillota</taxon>
        <taxon>Tissierellia</taxon>
        <taxon>Sedimentibacter</taxon>
    </lineage>
</organism>
<proteinExistence type="predicted"/>
<dbReference type="SUPFAM" id="SSF58104">
    <property type="entry name" value="Methyl-accepting chemotaxis protein (MCP) signaling domain"/>
    <property type="match status" value="1"/>
</dbReference>
<dbReference type="InterPro" id="IPR004089">
    <property type="entry name" value="MCPsignal_dom"/>
</dbReference>
<reference evidence="4 5" key="1">
    <citation type="submission" date="2021-03" db="EMBL/GenBank/DDBJ databases">
        <title>Genomic Encyclopedia of Type Strains, Phase IV (KMG-IV): sequencing the most valuable type-strain genomes for metagenomic binning, comparative biology and taxonomic classification.</title>
        <authorList>
            <person name="Goeker M."/>
        </authorList>
    </citation>
    <scope>NUCLEOTIDE SEQUENCE [LARGE SCALE GENOMIC DNA]</scope>
    <source>
        <strain evidence="4 5">DSM 24004</strain>
    </source>
</reference>
<dbReference type="PANTHER" id="PTHR32089:SF112">
    <property type="entry name" value="LYSOZYME-LIKE PROTEIN-RELATED"/>
    <property type="match status" value="1"/>
</dbReference>
<comment type="caution">
    <text evidence="4">The sequence shown here is derived from an EMBL/GenBank/DDBJ whole genome shotgun (WGS) entry which is preliminary data.</text>
</comment>
<dbReference type="Pfam" id="PF00497">
    <property type="entry name" value="SBP_bac_3"/>
    <property type="match status" value="1"/>
</dbReference>
<dbReference type="EMBL" id="JAGGKS010000007">
    <property type="protein sequence ID" value="MBP1926569.1"/>
    <property type="molecule type" value="Genomic_DNA"/>
</dbReference>
<evidence type="ECO:0000256" key="1">
    <source>
        <dbReference type="ARBA" id="ARBA00023224"/>
    </source>
</evidence>
<gene>
    <name evidence="4" type="ORF">J2Z76_002438</name>
</gene>
<dbReference type="Pfam" id="PF00015">
    <property type="entry name" value="MCPsignal"/>
    <property type="match status" value="1"/>
</dbReference>